<dbReference type="EMBL" id="QWKH01000008">
    <property type="protein sequence ID" value="NBI33865.1"/>
    <property type="molecule type" value="Genomic_DNA"/>
</dbReference>
<protein>
    <submittedName>
        <fullName evidence="2">LicD family protein</fullName>
    </submittedName>
</protein>
<organism evidence="2">
    <name type="scientific">Muribaculaceae bacterium Z82</name>
    <dbReference type="NCBI Taxonomy" id="2304548"/>
    <lineage>
        <taxon>Bacteria</taxon>
        <taxon>Pseudomonadati</taxon>
        <taxon>Bacteroidota</taxon>
        <taxon>Bacteroidia</taxon>
        <taxon>Bacteroidales</taxon>
        <taxon>Muribaculaceae</taxon>
    </lineage>
</organism>
<sequence>MAGGKREYLTLRQLQEVSLELLRDFDAFCENHGIEYVLCGGSMLGAARHRGFIPWDDDVDVMLLREEYEKLLALKPEVRQLGQRDLLSARDRTFARDFARFVRTDYGKVEEGTRDDDCPYVGIDIFAIDYLPESDEEFAAQVRDRNKYRQLLLTCASPFNTGSTFAKRWVRNILRPFANAYGKYRIADAAEAVCMRYNQGPRKDIGIVCGEYGTRERWPLSAFHPVQRVPFEDAMMPAPADYGTYLSAIYGPNYMEVPPKDKQRPSHIRAYRISDEAAETAAADERGEA</sequence>
<dbReference type="PANTHER" id="PTHR43404">
    <property type="entry name" value="LIPOPOLYSACCHARIDE CHOLINEPHOSPHOTRANSFERASE LICD"/>
    <property type="match status" value="1"/>
</dbReference>
<evidence type="ECO:0000259" key="1">
    <source>
        <dbReference type="Pfam" id="PF04991"/>
    </source>
</evidence>
<feature type="domain" description="LicD/FKTN/FKRP nucleotidyltransferase" evidence="1">
    <location>
        <begin position="29"/>
        <end position="251"/>
    </location>
</feature>
<reference evidence="2" key="1">
    <citation type="submission" date="2018-08" db="EMBL/GenBank/DDBJ databases">
        <title>Murine metabolic-syndrome-specific gut microbial biobank.</title>
        <authorList>
            <person name="Liu C."/>
        </authorList>
    </citation>
    <scope>NUCLEOTIDE SEQUENCE [LARGE SCALE GENOMIC DNA]</scope>
    <source>
        <strain evidence="2">Z82</strain>
    </source>
</reference>
<evidence type="ECO:0000313" key="2">
    <source>
        <dbReference type="EMBL" id="NBI33865.1"/>
    </source>
</evidence>
<name>A0A7C9N866_9BACT</name>
<dbReference type="Pfam" id="PF04991">
    <property type="entry name" value="LicD"/>
    <property type="match status" value="1"/>
</dbReference>
<gene>
    <name evidence="2" type="ORF">D1639_02195</name>
</gene>
<dbReference type="InterPro" id="IPR052942">
    <property type="entry name" value="LPS_cholinephosphotransferase"/>
</dbReference>
<dbReference type="AlphaFoldDB" id="A0A7C9N866"/>
<comment type="caution">
    <text evidence="2">The sequence shown here is derived from an EMBL/GenBank/DDBJ whole genome shotgun (WGS) entry which is preliminary data.</text>
</comment>
<proteinExistence type="predicted"/>
<dbReference type="PANTHER" id="PTHR43404:SF2">
    <property type="entry name" value="LIPOPOLYSACCHARIDE CHOLINEPHOSPHOTRANSFERASE LICD"/>
    <property type="match status" value="1"/>
</dbReference>
<dbReference type="InterPro" id="IPR007074">
    <property type="entry name" value="LicD/FKTN/FKRP_NTP_transf"/>
</dbReference>
<accession>A0A7C9N866</accession>
<dbReference type="GO" id="GO:0009100">
    <property type="term" value="P:glycoprotein metabolic process"/>
    <property type="evidence" value="ECO:0007669"/>
    <property type="project" value="UniProtKB-ARBA"/>
</dbReference>